<dbReference type="Gene3D" id="3.10.330.20">
    <property type="match status" value="1"/>
</dbReference>
<evidence type="ECO:0000313" key="7">
    <source>
        <dbReference type="EMBL" id="KRO32014.1"/>
    </source>
</evidence>
<evidence type="ECO:0000256" key="2">
    <source>
        <dbReference type="ARBA" id="ARBA00022679"/>
    </source>
</evidence>
<dbReference type="GO" id="GO:0160107">
    <property type="term" value="F:tRNA (adenine(58)-N1)-methyltransferase activity"/>
    <property type="evidence" value="ECO:0007669"/>
    <property type="project" value="InterPro"/>
</dbReference>
<feature type="binding site" evidence="5">
    <location>
        <position position="133"/>
    </location>
    <ligand>
        <name>S-adenosyl-L-methionine</name>
        <dbReference type="ChEBI" id="CHEBI:59789"/>
    </ligand>
</feature>
<dbReference type="PIRSF" id="PIRSF017269">
    <property type="entry name" value="GCD14"/>
    <property type="match status" value="1"/>
</dbReference>
<dbReference type="InterPro" id="IPR014816">
    <property type="entry name" value="tRNA_MeTrfase_Gcd14"/>
</dbReference>
<dbReference type="PANTHER" id="PTHR12133:SF1">
    <property type="entry name" value="TRNA (ADENINE(58)-N(1))-METHYLTRANSFERASE, MITOCHONDRIAL"/>
    <property type="match status" value="1"/>
</dbReference>
<reference evidence="7 8" key="1">
    <citation type="submission" date="2015-10" db="EMBL/GenBank/DDBJ databases">
        <title>Metagenome-Assembled Genomes uncover a global brackish microbiome.</title>
        <authorList>
            <person name="Hugerth L.W."/>
            <person name="Larsson J."/>
            <person name="Alneberg J."/>
            <person name="Lindh M.V."/>
            <person name="Legrand C."/>
            <person name="Pinhassi J."/>
            <person name="Andersson A.F."/>
        </authorList>
    </citation>
    <scope>NUCLEOTIDE SEQUENCE [LARGE SCALE GENOMIC DNA]</scope>
    <source>
        <strain evidence="7">BACL2 MAG-121220-bin52</strain>
    </source>
</reference>
<dbReference type="CDD" id="cd02440">
    <property type="entry name" value="AdoMet_MTases"/>
    <property type="match status" value="1"/>
</dbReference>
<evidence type="ECO:0000256" key="4">
    <source>
        <dbReference type="ARBA" id="ARBA00022694"/>
    </source>
</evidence>
<dbReference type="PROSITE" id="PS51620">
    <property type="entry name" value="SAM_TRM61"/>
    <property type="match status" value="1"/>
</dbReference>
<dbReference type="Pfam" id="PF14801">
    <property type="entry name" value="TrmI-like_N"/>
    <property type="match status" value="1"/>
</dbReference>
<dbReference type="Proteomes" id="UP000054017">
    <property type="component" value="Unassembled WGS sequence"/>
</dbReference>
<dbReference type="InterPro" id="IPR029063">
    <property type="entry name" value="SAM-dependent_MTases_sf"/>
</dbReference>
<feature type="binding site" evidence="5">
    <location>
        <begin position="112"/>
        <end position="115"/>
    </location>
    <ligand>
        <name>S-adenosyl-L-methionine</name>
        <dbReference type="ChEBI" id="CHEBI:59789"/>
    </ligand>
</feature>
<comment type="caution">
    <text evidence="7">The sequence shown here is derived from an EMBL/GenBank/DDBJ whole genome shotgun (WGS) entry which is preliminary data.</text>
</comment>
<dbReference type="AlphaFoldDB" id="A0A0R2P1T5"/>
<protein>
    <submittedName>
        <fullName evidence="7">SAM-dependent methyltransferase</fullName>
    </submittedName>
</protein>
<feature type="binding site" evidence="5">
    <location>
        <position position="179"/>
    </location>
    <ligand>
        <name>S-adenosyl-L-methionine</name>
        <dbReference type="ChEBI" id="CHEBI:59789"/>
    </ligand>
</feature>
<feature type="non-terminal residue" evidence="7">
    <location>
        <position position="193"/>
    </location>
</feature>
<accession>A0A0R2P1T5</accession>
<dbReference type="InterPro" id="IPR049470">
    <property type="entry name" value="TRM61_C"/>
</dbReference>
<sequence>MQVIGSGPFKEGDRVQLTDSKGKMYSFYLSKGSQWHSHKGWINHDSIIGVSEGTTLLSSSETQYQVMRPLLNDYLLSMPRGATIIYPKDSAVIVGYADIFPGAKVLEAGAGSGGLSISLLRAIGPNGQLTSYEARDEFLENAKGNVKNYFGDLPTTWKLIHGRVEEASFNGQFDRVIFDMLAPWDCLESAFQA</sequence>
<dbReference type="GO" id="GO:0030488">
    <property type="term" value="P:tRNA methylation"/>
    <property type="evidence" value="ECO:0007669"/>
    <property type="project" value="InterPro"/>
</dbReference>
<gene>
    <name evidence="7" type="ORF">ABR65_01895</name>
</gene>
<feature type="domain" description="tRNA (adenine(58)-N(1))-methyltransferase catalytic subunit TRM61 C-terminal" evidence="6">
    <location>
        <begin position="75"/>
        <end position="192"/>
    </location>
</feature>
<dbReference type="EMBL" id="LIAX01000203">
    <property type="protein sequence ID" value="KRO32014.1"/>
    <property type="molecule type" value="Genomic_DNA"/>
</dbReference>
<dbReference type="Gene3D" id="3.40.50.150">
    <property type="entry name" value="Vaccinia Virus protein VP39"/>
    <property type="match status" value="1"/>
</dbReference>
<dbReference type="Pfam" id="PF08704">
    <property type="entry name" value="GCD14"/>
    <property type="match status" value="1"/>
</dbReference>
<dbReference type="SUPFAM" id="SSF53335">
    <property type="entry name" value="S-adenosyl-L-methionine-dependent methyltransferases"/>
    <property type="match status" value="1"/>
</dbReference>
<name>A0A0R2P1T5_9ACTN</name>
<evidence type="ECO:0000256" key="5">
    <source>
        <dbReference type="PIRSR" id="PIRSR017269-1"/>
    </source>
</evidence>
<keyword evidence="2 7" id="KW-0808">Transferase</keyword>
<proteinExistence type="predicted"/>
<evidence type="ECO:0000313" key="8">
    <source>
        <dbReference type="Proteomes" id="UP000054017"/>
    </source>
</evidence>
<evidence type="ECO:0000256" key="1">
    <source>
        <dbReference type="ARBA" id="ARBA00022603"/>
    </source>
</evidence>
<keyword evidence="1 7" id="KW-0489">Methyltransferase</keyword>
<dbReference type="GO" id="GO:0031515">
    <property type="term" value="C:tRNA (m1A) methyltransferase complex"/>
    <property type="evidence" value="ECO:0007669"/>
    <property type="project" value="InterPro"/>
</dbReference>
<keyword evidence="4" id="KW-0819">tRNA processing</keyword>
<evidence type="ECO:0000256" key="3">
    <source>
        <dbReference type="ARBA" id="ARBA00022691"/>
    </source>
</evidence>
<keyword evidence="3 5" id="KW-0949">S-adenosyl-L-methionine</keyword>
<organism evidence="7 8">
    <name type="scientific">Actinobacteria bacterium BACL2 MAG-121220-bin52</name>
    <dbReference type="NCBI Taxonomy" id="1655573"/>
    <lineage>
        <taxon>Bacteria</taxon>
        <taxon>Bacillati</taxon>
        <taxon>Actinomycetota</taxon>
        <taxon>Actinomycetes</taxon>
        <taxon>Actinomycetes incertae sedis</taxon>
        <taxon>ac1 cluster</taxon>
    </lineage>
</organism>
<dbReference type="PANTHER" id="PTHR12133">
    <property type="entry name" value="TRNA (ADENINE(58)-N(1))-METHYLTRANSFERASE"/>
    <property type="match status" value="1"/>
</dbReference>
<evidence type="ECO:0000259" key="6">
    <source>
        <dbReference type="Pfam" id="PF08704"/>
    </source>
</evidence>